<evidence type="ECO:0000256" key="1">
    <source>
        <dbReference type="ARBA" id="ARBA00004496"/>
    </source>
</evidence>
<dbReference type="InterPro" id="IPR002364">
    <property type="entry name" value="Quin_OxRdtase/zeta-crystal_CS"/>
</dbReference>
<dbReference type="InterPro" id="IPR020843">
    <property type="entry name" value="ER"/>
</dbReference>
<protein>
    <recommendedName>
        <fullName evidence="8">Enoyl reductase (ER) domain-containing protein</fullName>
    </recommendedName>
</protein>
<dbReference type="Pfam" id="PF08240">
    <property type="entry name" value="ADH_N"/>
    <property type="match status" value="1"/>
</dbReference>
<dbReference type="Proteomes" id="UP000823941">
    <property type="component" value="Chromosome 17"/>
</dbReference>
<name>A0ABQ7QC11_PLUXY</name>
<evidence type="ECO:0000256" key="4">
    <source>
        <dbReference type="ARBA" id="ARBA00022490"/>
    </source>
</evidence>
<organism evidence="9 10">
    <name type="scientific">Plutella xylostella</name>
    <name type="common">Diamondback moth</name>
    <name type="synonym">Plutella maculipennis</name>
    <dbReference type="NCBI Taxonomy" id="51655"/>
    <lineage>
        <taxon>Eukaryota</taxon>
        <taxon>Metazoa</taxon>
        <taxon>Ecdysozoa</taxon>
        <taxon>Arthropoda</taxon>
        <taxon>Hexapoda</taxon>
        <taxon>Insecta</taxon>
        <taxon>Pterygota</taxon>
        <taxon>Neoptera</taxon>
        <taxon>Endopterygota</taxon>
        <taxon>Lepidoptera</taxon>
        <taxon>Glossata</taxon>
        <taxon>Ditrysia</taxon>
        <taxon>Yponomeutoidea</taxon>
        <taxon>Plutellidae</taxon>
        <taxon>Plutella</taxon>
    </lineage>
</organism>
<feature type="domain" description="Enoyl reductase (ER)" evidence="8">
    <location>
        <begin position="21"/>
        <end position="341"/>
    </location>
</feature>
<dbReference type="PANTHER" id="PTHR44154:SF1">
    <property type="entry name" value="QUINONE OXIDOREDUCTASE"/>
    <property type="match status" value="1"/>
</dbReference>
<dbReference type="CDD" id="cd08252">
    <property type="entry name" value="AL_MDR"/>
    <property type="match status" value="1"/>
</dbReference>
<evidence type="ECO:0000256" key="5">
    <source>
        <dbReference type="ARBA" id="ARBA00022857"/>
    </source>
</evidence>
<reference evidence="9 10" key="1">
    <citation type="submission" date="2021-06" db="EMBL/GenBank/DDBJ databases">
        <title>A haploid diamondback moth (Plutella xylostella L.) genome assembly resolves 31 chromosomes and identifies a diamide resistance mutation.</title>
        <authorList>
            <person name="Ward C.M."/>
            <person name="Perry K.D."/>
            <person name="Baker G."/>
            <person name="Powis K."/>
            <person name="Heckel D.G."/>
            <person name="Baxter S.W."/>
        </authorList>
    </citation>
    <scope>NUCLEOTIDE SEQUENCE [LARGE SCALE GENOMIC DNA]</scope>
    <source>
        <strain evidence="9 10">LV</strain>
        <tissue evidence="9">Single pupa</tissue>
    </source>
</reference>
<dbReference type="InterPro" id="IPR013154">
    <property type="entry name" value="ADH-like_N"/>
</dbReference>
<evidence type="ECO:0000313" key="10">
    <source>
        <dbReference type="Proteomes" id="UP000823941"/>
    </source>
</evidence>
<dbReference type="InterPro" id="IPR014182">
    <property type="entry name" value="ADH_Zn_typ-1"/>
</dbReference>
<dbReference type="InterPro" id="IPR011032">
    <property type="entry name" value="GroES-like_sf"/>
</dbReference>
<evidence type="ECO:0000259" key="8">
    <source>
        <dbReference type="SMART" id="SM00829"/>
    </source>
</evidence>
<keyword evidence="7" id="KW-0007">Acetylation</keyword>
<evidence type="ECO:0000313" key="9">
    <source>
        <dbReference type="EMBL" id="KAG7302767.1"/>
    </source>
</evidence>
<dbReference type="SUPFAM" id="SSF50129">
    <property type="entry name" value="GroES-like"/>
    <property type="match status" value="1"/>
</dbReference>
<dbReference type="SMART" id="SM00829">
    <property type="entry name" value="PKS_ER"/>
    <property type="match status" value="1"/>
</dbReference>
<comment type="similarity">
    <text evidence="2">Belongs to the zinc-containing alcohol dehydrogenase family. Quinone oxidoreductase subfamily.</text>
</comment>
<dbReference type="Pfam" id="PF00107">
    <property type="entry name" value="ADH_zinc_N"/>
    <property type="match status" value="1"/>
</dbReference>
<evidence type="ECO:0000256" key="7">
    <source>
        <dbReference type="ARBA" id="ARBA00022990"/>
    </source>
</evidence>
<keyword evidence="6" id="KW-0694">RNA-binding</keyword>
<evidence type="ECO:0000256" key="3">
    <source>
        <dbReference type="ARBA" id="ARBA00011881"/>
    </source>
</evidence>
<dbReference type="Gene3D" id="3.40.50.720">
    <property type="entry name" value="NAD(P)-binding Rossmann-like Domain"/>
    <property type="match status" value="1"/>
</dbReference>
<dbReference type="InterPro" id="IPR036291">
    <property type="entry name" value="NAD(P)-bd_dom_sf"/>
</dbReference>
<dbReference type="PANTHER" id="PTHR44154">
    <property type="entry name" value="QUINONE OXIDOREDUCTASE"/>
    <property type="match status" value="1"/>
</dbReference>
<keyword evidence="5" id="KW-0521">NADP</keyword>
<evidence type="ECO:0000256" key="2">
    <source>
        <dbReference type="ARBA" id="ARBA00010371"/>
    </source>
</evidence>
<dbReference type="SUPFAM" id="SSF51735">
    <property type="entry name" value="NAD(P)-binding Rossmann-fold domains"/>
    <property type="match status" value="1"/>
</dbReference>
<comment type="caution">
    <text evidence="9">The sequence shown here is derived from an EMBL/GenBank/DDBJ whole genome shotgun (WGS) entry which is preliminary data.</text>
</comment>
<evidence type="ECO:0000256" key="6">
    <source>
        <dbReference type="ARBA" id="ARBA00022884"/>
    </source>
</evidence>
<accession>A0ABQ7QC11</accession>
<dbReference type="Gene3D" id="3.90.180.10">
    <property type="entry name" value="Medium-chain alcohol dehydrogenases, catalytic domain"/>
    <property type="match status" value="1"/>
</dbReference>
<keyword evidence="10" id="KW-1185">Reference proteome</keyword>
<sequence>MALNLPKTMRAVGLYKYLPITDPESFLDLEVSLPAVGQSDVLVKVKAVSVNPIDTKQRAPKPRVEASPRVLGWDGSGVVVDKGSLVNKLKLGDHVYFSGALGPSGCNAQYYSVHEGLVAKKPTSLSFEQAAAMPLTTLTAYEIFYDLMKISEKDRGKSLLIINSAGGAGSIATQLARHLGLTVIGTAARETTRSWSLQQGAQLVLDHKKDLLPQLKDNGYASGVDYILVNYDPYPYWNTIMEAVKPMGTICLIVDSSGLVDIKPLKAKSITLASEMMMTRYKYDTPDKVKLAEYLDLAAELFDKGVLKHTLTKTLSPLNAQTLKQAHKIIEEQTMVGKLVITNDQV</sequence>
<dbReference type="PROSITE" id="PS01162">
    <property type="entry name" value="QOR_ZETA_CRYSTAL"/>
    <property type="match status" value="1"/>
</dbReference>
<keyword evidence="4" id="KW-0963">Cytoplasm</keyword>
<proteinExistence type="inferred from homology"/>
<dbReference type="EMBL" id="JAHIBW010000017">
    <property type="protein sequence ID" value="KAG7302767.1"/>
    <property type="molecule type" value="Genomic_DNA"/>
</dbReference>
<comment type="subcellular location">
    <subcellularLocation>
        <location evidence="1">Cytoplasm</location>
    </subcellularLocation>
</comment>
<dbReference type="InterPro" id="IPR013149">
    <property type="entry name" value="ADH-like_C"/>
</dbReference>
<dbReference type="InterPro" id="IPR051603">
    <property type="entry name" value="Zinc-ADH_QOR/CCCR"/>
</dbReference>
<dbReference type="NCBIfam" id="TIGR02817">
    <property type="entry name" value="adh_fam_1"/>
    <property type="match status" value="1"/>
</dbReference>
<comment type="subunit">
    <text evidence="3">Homotetramer.</text>
</comment>
<gene>
    <name evidence="9" type="ORF">JYU34_012730</name>
</gene>